<gene>
    <name evidence="1" type="ORF">TNIN_274811</name>
</gene>
<keyword evidence="2" id="KW-1185">Reference proteome</keyword>
<dbReference type="Proteomes" id="UP000886998">
    <property type="component" value="Unassembled WGS sequence"/>
</dbReference>
<reference evidence="1" key="1">
    <citation type="submission" date="2020-08" db="EMBL/GenBank/DDBJ databases">
        <title>Multicomponent nature underlies the extraordinary mechanical properties of spider dragline silk.</title>
        <authorList>
            <person name="Kono N."/>
            <person name="Nakamura H."/>
            <person name="Mori M."/>
            <person name="Yoshida Y."/>
            <person name="Ohtoshi R."/>
            <person name="Malay A.D."/>
            <person name="Moran D.A.P."/>
            <person name="Tomita M."/>
            <person name="Numata K."/>
            <person name="Arakawa K."/>
        </authorList>
    </citation>
    <scope>NUCLEOTIDE SEQUENCE</scope>
</reference>
<comment type="caution">
    <text evidence="1">The sequence shown here is derived from an EMBL/GenBank/DDBJ whole genome shotgun (WGS) entry which is preliminary data.</text>
</comment>
<sequence length="195" mass="22745">MGFVLNQSTTHPKRRNDGFIHCEKKSMPSVFFHRKLSIKSGNRPVDRTGLCNVHVVMDAHETIRYFPASGDLAQPFRKNVALDSTRTSLCISSPKHLLYRLIIRLTDRRMNPQTLDNKLREELTHLMTRTGSDREFEDHRSLFMIACKWSKRKKRAPPSPALFLMVEWTLCNGRNKIHKLFALMASEQMMAYVLW</sequence>
<name>A0A8X6X7T7_9ARAC</name>
<protein>
    <submittedName>
        <fullName evidence="1">Uncharacterized protein</fullName>
    </submittedName>
</protein>
<dbReference type="AlphaFoldDB" id="A0A8X6X7T7"/>
<accession>A0A8X6X7T7</accession>
<evidence type="ECO:0000313" key="1">
    <source>
        <dbReference type="EMBL" id="GFY48463.1"/>
    </source>
</evidence>
<proteinExistence type="predicted"/>
<evidence type="ECO:0000313" key="2">
    <source>
        <dbReference type="Proteomes" id="UP000886998"/>
    </source>
</evidence>
<dbReference type="OrthoDB" id="10445108at2759"/>
<organism evidence="1 2">
    <name type="scientific">Trichonephila inaurata madagascariensis</name>
    <dbReference type="NCBI Taxonomy" id="2747483"/>
    <lineage>
        <taxon>Eukaryota</taxon>
        <taxon>Metazoa</taxon>
        <taxon>Ecdysozoa</taxon>
        <taxon>Arthropoda</taxon>
        <taxon>Chelicerata</taxon>
        <taxon>Arachnida</taxon>
        <taxon>Araneae</taxon>
        <taxon>Araneomorphae</taxon>
        <taxon>Entelegynae</taxon>
        <taxon>Araneoidea</taxon>
        <taxon>Nephilidae</taxon>
        <taxon>Trichonephila</taxon>
        <taxon>Trichonephila inaurata</taxon>
    </lineage>
</organism>
<dbReference type="EMBL" id="BMAV01006475">
    <property type="protein sequence ID" value="GFY48463.1"/>
    <property type="molecule type" value="Genomic_DNA"/>
</dbReference>